<accession>A0A4P9YTU7</accession>
<evidence type="ECO:0000256" key="6">
    <source>
        <dbReference type="ARBA" id="ARBA00022741"/>
    </source>
</evidence>
<dbReference type="AlphaFoldDB" id="A0A4P9YTU7"/>
<feature type="domain" description="mRNA capping enzyme C-terminal" evidence="12">
    <location>
        <begin position="51"/>
        <end position="144"/>
    </location>
</feature>
<evidence type="ECO:0000259" key="12">
    <source>
        <dbReference type="Pfam" id="PF03919"/>
    </source>
</evidence>
<keyword evidence="6" id="KW-0547">Nucleotide-binding</keyword>
<protein>
    <recommendedName>
        <fullName evidence="2">mRNA guanylyltransferase</fullName>
        <ecNumber evidence="2">2.7.7.50</ecNumber>
    </recommendedName>
</protein>
<evidence type="ECO:0000259" key="11">
    <source>
        <dbReference type="Pfam" id="PF01331"/>
    </source>
</evidence>
<dbReference type="SUPFAM" id="SSF56091">
    <property type="entry name" value="DNA ligase/mRNA capping enzyme, catalytic domain"/>
    <property type="match status" value="1"/>
</dbReference>
<dbReference type="EC" id="2.7.7.50" evidence="2"/>
<evidence type="ECO:0000256" key="10">
    <source>
        <dbReference type="ARBA" id="ARBA00044624"/>
    </source>
</evidence>
<reference evidence="14" key="1">
    <citation type="journal article" date="2018" name="Nat. Microbiol.">
        <title>Leveraging single-cell genomics to expand the fungal tree of life.</title>
        <authorList>
            <person name="Ahrendt S.R."/>
            <person name="Quandt C.A."/>
            <person name="Ciobanu D."/>
            <person name="Clum A."/>
            <person name="Salamov A."/>
            <person name="Andreopoulos B."/>
            <person name="Cheng J.F."/>
            <person name="Woyke T."/>
            <person name="Pelin A."/>
            <person name="Henrissat B."/>
            <person name="Reynolds N.K."/>
            <person name="Benny G.L."/>
            <person name="Smith M.E."/>
            <person name="James T.Y."/>
            <person name="Grigoriev I.V."/>
        </authorList>
    </citation>
    <scope>NUCLEOTIDE SEQUENCE [LARGE SCALE GENOMIC DNA]</scope>
    <source>
        <strain evidence="14">Benny S71-1</strain>
    </source>
</reference>
<gene>
    <name evidence="13" type="ORF">SYNPS1DRAFT_31052</name>
</gene>
<keyword evidence="9" id="KW-0539">Nucleus</keyword>
<evidence type="ECO:0000256" key="9">
    <source>
        <dbReference type="ARBA" id="ARBA00023242"/>
    </source>
</evidence>
<dbReference type="Pfam" id="PF03919">
    <property type="entry name" value="mRNA_cap_C"/>
    <property type="match status" value="1"/>
</dbReference>
<evidence type="ECO:0000256" key="2">
    <source>
        <dbReference type="ARBA" id="ARBA00012475"/>
    </source>
</evidence>
<evidence type="ECO:0000256" key="1">
    <source>
        <dbReference type="ARBA" id="ARBA00004123"/>
    </source>
</evidence>
<evidence type="ECO:0000313" key="13">
    <source>
        <dbReference type="EMBL" id="RKP23234.1"/>
    </source>
</evidence>
<dbReference type="OrthoDB" id="200924at2759"/>
<keyword evidence="8" id="KW-0342">GTP-binding</keyword>
<evidence type="ECO:0000256" key="8">
    <source>
        <dbReference type="ARBA" id="ARBA00023134"/>
    </source>
</evidence>
<dbReference type="InterPro" id="IPR012340">
    <property type="entry name" value="NA-bd_OB-fold"/>
</dbReference>
<evidence type="ECO:0000256" key="4">
    <source>
        <dbReference type="ARBA" id="ARBA00022679"/>
    </source>
</evidence>
<keyword evidence="5" id="KW-0548">Nucleotidyltransferase</keyword>
<dbReference type="InterPro" id="IPR051029">
    <property type="entry name" value="mRNA_Capping_Enz/RNA_Phosphat"/>
</dbReference>
<dbReference type="Pfam" id="PF01331">
    <property type="entry name" value="mRNA_cap_enzyme"/>
    <property type="match status" value="1"/>
</dbReference>
<dbReference type="EMBL" id="KZ991188">
    <property type="protein sequence ID" value="RKP23234.1"/>
    <property type="molecule type" value="Genomic_DNA"/>
</dbReference>
<comment type="catalytic activity">
    <reaction evidence="10">
        <text>a 5'-end diphospho-ribonucleoside in mRNA + GTP + H(+) = a 5'-end (5'-triphosphoguanosine)-ribonucleoside in mRNA + diphosphate</text>
        <dbReference type="Rhea" id="RHEA:67012"/>
        <dbReference type="Rhea" id="RHEA-COMP:17165"/>
        <dbReference type="Rhea" id="RHEA-COMP:17166"/>
        <dbReference type="ChEBI" id="CHEBI:15378"/>
        <dbReference type="ChEBI" id="CHEBI:33019"/>
        <dbReference type="ChEBI" id="CHEBI:37565"/>
        <dbReference type="ChEBI" id="CHEBI:167616"/>
        <dbReference type="ChEBI" id="CHEBI:167617"/>
        <dbReference type="EC" id="2.7.7.50"/>
    </reaction>
    <physiologicalReaction direction="left-to-right" evidence="10">
        <dbReference type="Rhea" id="RHEA:67013"/>
    </physiologicalReaction>
</comment>
<dbReference type="PANTHER" id="PTHR10367">
    <property type="entry name" value="MRNA-CAPPING ENZYME"/>
    <property type="match status" value="1"/>
</dbReference>
<dbReference type="SUPFAM" id="SSF50249">
    <property type="entry name" value="Nucleic acid-binding proteins"/>
    <property type="match status" value="1"/>
</dbReference>
<dbReference type="Proteomes" id="UP000278143">
    <property type="component" value="Unassembled WGS sequence"/>
</dbReference>
<evidence type="ECO:0000256" key="5">
    <source>
        <dbReference type="ARBA" id="ARBA00022695"/>
    </source>
</evidence>
<organism evidence="13 14">
    <name type="scientific">Syncephalis pseudoplumigaleata</name>
    <dbReference type="NCBI Taxonomy" id="1712513"/>
    <lineage>
        <taxon>Eukaryota</taxon>
        <taxon>Fungi</taxon>
        <taxon>Fungi incertae sedis</taxon>
        <taxon>Zoopagomycota</taxon>
        <taxon>Zoopagomycotina</taxon>
        <taxon>Zoopagomycetes</taxon>
        <taxon>Zoopagales</taxon>
        <taxon>Piptocephalidaceae</taxon>
        <taxon>Syncephalis</taxon>
    </lineage>
</organism>
<dbReference type="InterPro" id="IPR001339">
    <property type="entry name" value="mRNA_cap_enzyme_adenylation"/>
</dbReference>
<dbReference type="Gene3D" id="3.30.470.30">
    <property type="entry name" value="DNA ligase/mRNA capping enzyme"/>
    <property type="match status" value="1"/>
</dbReference>
<dbReference type="GO" id="GO:0005525">
    <property type="term" value="F:GTP binding"/>
    <property type="evidence" value="ECO:0007669"/>
    <property type="project" value="UniProtKB-KW"/>
</dbReference>
<sequence>MERAYGLHLVFDMMTKLGHNSDGIIWTPVKCPYVPGICDKLLKWKPPEMTTADFRINAKWSKEHKPIYYLEVLSHVTYKFYDHFQPEPDIATKWKEHLPDGRIAEFRYDPDWKVTIVEQGYAPMTRKGGWRFVRFRDDKDAANDEIDMVYQKNNFLLIWIIYVQLGKPVKKDYLSHH</sequence>
<proteinExistence type="predicted"/>
<dbReference type="GO" id="GO:0004484">
    <property type="term" value="F:mRNA guanylyltransferase activity"/>
    <property type="evidence" value="ECO:0007669"/>
    <property type="project" value="UniProtKB-EC"/>
</dbReference>
<dbReference type="GO" id="GO:0006370">
    <property type="term" value="P:7-methylguanosine mRNA capping"/>
    <property type="evidence" value="ECO:0007669"/>
    <property type="project" value="UniProtKB-KW"/>
</dbReference>
<dbReference type="GO" id="GO:0005524">
    <property type="term" value="F:ATP binding"/>
    <property type="evidence" value="ECO:0007669"/>
    <property type="project" value="InterPro"/>
</dbReference>
<dbReference type="InterPro" id="IPR013846">
    <property type="entry name" value="mRNA_cap_enzyme_C"/>
</dbReference>
<keyword evidence="14" id="KW-1185">Reference proteome</keyword>
<evidence type="ECO:0000313" key="14">
    <source>
        <dbReference type="Proteomes" id="UP000278143"/>
    </source>
</evidence>
<keyword evidence="4" id="KW-0808">Transferase</keyword>
<keyword evidence="7" id="KW-0506">mRNA capping</keyword>
<dbReference type="Gene3D" id="2.40.50.140">
    <property type="entry name" value="Nucleic acid-binding proteins"/>
    <property type="match status" value="1"/>
</dbReference>
<feature type="domain" description="mRNA capping enzyme adenylation" evidence="11">
    <location>
        <begin position="12"/>
        <end position="45"/>
    </location>
</feature>
<evidence type="ECO:0000256" key="3">
    <source>
        <dbReference type="ARBA" id="ARBA00022664"/>
    </source>
</evidence>
<keyword evidence="3" id="KW-0507">mRNA processing</keyword>
<comment type="subcellular location">
    <subcellularLocation>
        <location evidence="1">Nucleus</location>
    </subcellularLocation>
</comment>
<evidence type="ECO:0000256" key="7">
    <source>
        <dbReference type="ARBA" id="ARBA00023042"/>
    </source>
</evidence>
<dbReference type="GO" id="GO:0005634">
    <property type="term" value="C:nucleus"/>
    <property type="evidence" value="ECO:0007669"/>
    <property type="project" value="UniProtKB-SubCell"/>
</dbReference>
<dbReference type="PANTHER" id="PTHR10367:SF17">
    <property type="entry name" value="MRNA-CAPPING ENZYME"/>
    <property type="match status" value="1"/>
</dbReference>
<name>A0A4P9YTU7_9FUNG</name>